<dbReference type="KEGG" id="pfuw:KF707C_48350"/>
<dbReference type="EMBL" id="AP014862">
    <property type="protein sequence ID" value="BAU76523.1"/>
    <property type="molecule type" value="Genomic_DNA"/>
</dbReference>
<keyword evidence="3" id="KW-1185">Reference proteome</keyword>
<dbReference type="Proteomes" id="UP000218554">
    <property type="component" value="Chromosome"/>
</dbReference>
<gene>
    <name evidence="2" type="ORF">KF707C_48350</name>
</gene>
<accession>A0AAD1C4D0</accession>
<dbReference type="Pfam" id="PF13175">
    <property type="entry name" value="AAA_15"/>
    <property type="match status" value="1"/>
</dbReference>
<proteinExistence type="predicted"/>
<evidence type="ECO:0000313" key="2">
    <source>
        <dbReference type="EMBL" id="BAU76523.1"/>
    </source>
</evidence>
<dbReference type="AlphaFoldDB" id="A0AAD1C4D0"/>
<dbReference type="Gene3D" id="3.40.50.300">
    <property type="entry name" value="P-loop containing nucleotide triphosphate hydrolases"/>
    <property type="match status" value="1"/>
</dbReference>
<sequence>MLLVLSVWPTLLGKDRLGTFIIEEPEAHLFPVSQKHIATLVAIIHRYFGHKFFITTHSPYILTAINNLIAAGDAFSIVDEGSSKERELLKVADKMETLSFEDVSAYTIQDGELIDIVDKESRLIGASVLDEVSDSFDRSFDSIAQILYGE</sequence>
<dbReference type="InterPro" id="IPR041685">
    <property type="entry name" value="AAA_GajA/Old/RecF-like"/>
</dbReference>
<protein>
    <recommendedName>
        <fullName evidence="1">Endonuclease GajA/Old nuclease/RecF-like AAA domain-containing protein</fullName>
    </recommendedName>
</protein>
<dbReference type="InterPro" id="IPR027417">
    <property type="entry name" value="P-loop_NTPase"/>
</dbReference>
<evidence type="ECO:0000313" key="3">
    <source>
        <dbReference type="Proteomes" id="UP000218554"/>
    </source>
</evidence>
<feature type="domain" description="Endonuclease GajA/Old nuclease/RecF-like AAA" evidence="1">
    <location>
        <begin position="19"/>
        <end position="61"/>
    </location>
</feature>
<reference evidence="3" key="1">
    <citation type="submission" date="2015-05" db="EMBL/GenBank/DDBJ databases">
        <title>Draft genome sequencing of a biphenyl-degrading bacterium, Pseudomonas balearica KF707 (=NBRC110670).</title>
        <authorList>
            <person name="Kimura N."/>
            <person name="Hirose J."/>
            <person name="Watanabe T."/>
            <person name="Suenaga H."/>
            <person name="Fujihara H."/>
            <person name="Noguchi M."/>
            <person name="Hashimoto M."/>
            <person name="Shimodaira J."/>
            <person name="Tsuchikane K."/>
            <person name="Hosoyama A."/>
            <person name="Yamazoe A."/>
            <person name="Fujita N."/>
            <person name="Furukawa K."/>
        </authorList>
    </citation>
    <scope>NUCLEOTIDE SEQUENCE [LARGE SCALE GENOMIC DNA]</scope>
    <source>
        <strain evidence="3">DSM 10086 / NBRC 110670 / KF707</strain>
    </source>
</reference>
<evidence type="ECO:0000259" key="1">
    <source>
        <dbReference type="Pfam" id="PF13175"/>
    </source>
</evidence>
<reference evidence="2 3" key="2">
    <citation type="journal article" date="2017" name="Int. J. Syst. Evol. Microbiol.">
        <title>Pseudomonas furukawaii sp. nov., a polychlorinated biphenyl-degrading bacterium isolated from biphenyl-contaminated soil in Japan.</title>
        <authorList>
            <person name="Kimura N."/>
            <person name="Watanabe T."/>
            <person name="Suenaga H."/>
            <person name="Fujihara H."/>
            <person name="Futagami T."/>
            <person name="Goto M."/>
            <person name="Hanada S."/>
            <person name="Hirose J."/>
        </authorList>
    </citation>
    <scope>NUCLEOTIDE SEQUENCE [LARGE SCALE GENOMIC DNA]</scope>
    <source>
        <strain evidence="3">DSM 10086 / NBRC 110670 / KF707</strain>
    </source>
</reference>
<organism evidence="2 3">
    <name type="scientific">Metapseudomonas furukawaii</name>
    <name type="common">Pseudomonas furukawaii</name>
    <dbReference type="NCBI Taxonomy" id="1149133"/>
    <lineage>
        <taxon>Bacteria</taxon>
        <taxon>Pseudomonadati</taxon>
        <taxon>Pseudomonadota</taxon>
        <taxon>Gammaproteobacteria</taxon>
        <taxon>Pseudomonadales</taxon>
        <taxon>Pseudomonadaceae</taxon>
        <taxon>Metapseudomonas</taxon>
    </lineage>
</organism>
<name>A0AAD1C4D0_METFU</name>